<reference evidence="2 3" key="1">
    <citation type="submission" date="2019-03" db="EMBL/GenBank/DDBJ databases">
        <title>Genomic Encyclopedia of Archaeal and Bacterial Type Strains, Phase II (KMG-II): from individual species to whole genera.</title>
        <authorList>
            <person name="Goeker M."/>
        </authorList>
    </citation>
    <scope>NUCLEOTIDE SEQUENCE [LARGE SCALE GENOMIC DNA]</scope>
    <source>
        <strain evidence="2 3">DSM 28323</strain>
    </source>
</reference>
<dbReference type="EMBL" id="SNWP01000010">
    <property type="protein sequence ID" value="TDO28028.1"/>
    <property type="molecule type" value="Genomic_DNA"/>
</dbReference>
<name>A0A4V6PSJ9_9BACT</name>
<feature type="signal peptide" evidence="1">
    <location>
        <begin position="1"/>
        <end position="20"/>
    </location>
</feature>
<sequence>MKKIITVFSLLLAVTYTIHAQDTYKWAVTKQKDFNKTYPIGSAVINLKNQFGKMEIRHWEKNEVKLEATILVSTQEEAYANILLDMIQIVEKADTDTISFRTQIGDENKGWSTNQSNKMSIDYIVYLPASAKLKAHNSFGPMQIGNHNGEADIQSSHGSLTAGHLSNIRSLKINFSKARIGKLGKTEADFRHSSIDIEELTGDIKATVTFCNSLDIPVSSTVKNIDINTSHTSIYLLLPKSMGGEYDIATTHATASGKGSFELQEEKKSDNLRNRADFNHHYTGKLGNGGDAKINIKSNFGSVRLL</sequence>
<evidence type="ECO:0000313" key="3">
    <source>
        <dbReference type="Proteomes" id="UP000295741"/>
    </source>
</evidence>
<organism evidence="2 3">
    <name type="scientific">Sediminibacterium goheungense</name>
    <dbReference type="NCBI Taxonomy" id="1086393"/>
    <lineage>
        <taxon>Bacteria</taxon>
        <taxon>Pseudomonadati</taxon>
        <taxon>Bacteroidota</taxon>
        <taxon>Chitinophagia</taxon>
        <taxon>Chitinophagales</taxon>
        <taxon>Chitinophagaceae</taxon>
        <taxon>Sediminibacterium</taxon>
    </lineage>
</organism>
<comment type="caution">
    <text evidence="2">The sequence shown here is derived from an EMBL/GenBank/DDBJ whole genome shotgun (WGS) entry which is preliminary data.</text>
</comment>
<proteinExistence type="predicted"/>
<evidence type="ECO:0000256" key="1">
    <source>
        <dbReference type="SAM" id="SignalP"/>
    </source>
</evidence>
<keyword evidence="3" id="KW-1185">Reference proteome</keyword>
<dbReference type="Proteomes" id="UP000295741">
    <property type="component" value="Unassembled WGS sequence"/>
</dbReference>
<protein>
    <recommendedName>
        <fullName evidence="4">Adhesin</fullName>
    </recommendedName>
</protein>
<dbReference type="AlphaFoldDB" id="A0A4V6PSJ9"/>
<feature type="chain" id="PRO_5020734524" description="Adhesin" evidence="1">
    <location>
        <begin position="21"/>
        <end position="306"/>
    </location>
</feature>
<dbReference type="RefSeq" id="WP_133472595.1">
    <property type="nucleotide sequence ID" value="NZ_SNWP01000010.1"/>
</dbReference>
<keyword evidence="1" id="KW-0732">Signal</keyword>
<accession>A0A4V6PSJ9</accession>
<evidence type="ECO:0008006" key="4">
    <source>
        <dbReference type="Google" id="ProtNLM"/>
    </source>
</evidence>
<dbReference type="OrthoDB" id="1117657at2"/>
<evidence type="ECO:0000313" key="2">
    <source>
        <dbReference type="EMBL" id="TDO28028.1"/>
    </source>
</evidence>
<gene>
    <name evidence="2" type="ORF">BC659_0086</name>
</gene>